<dbReference type="InterPro" id="IPR019787">
    <property type="entry name" value="Znf_PHD-finger"/>
</dbReference>
<feature type="compositionally biased region" description="Basic residues" evidence="5">
    <location>
        <begin position="8"/>
        <end position="17"/>
    </location>
</feature>
<evidence type="ECO:0000256" key="1">
    <source>
        <dbReference type="ARBA" id="ARBA00022723"/>
    </source>
</evidence>
<keyword evidence="2 4" id="KW-0863">Zinc-finger</keyword>
<dbReference type="PANTHER" id="PTHR47177:SF3">
    <property type="entry name" value="F18C1.6 PROTEIN"/>
    <property type="match status" value="1"/>
</dbReference>
<feature type="domain" description="PHD-type" evidence="6">
    <location>
        <begin position="405"/>
        <end position="454"/>
    </location>
</feature>
<evidence type="ECO:0000256" key="4">
    <source>
        <dbReference type="PROSITE-ProRule" id="PRU00146"/>
    </source>
</evidence>
<feature type="compositionally biased region" description="Basic residues" evidence="5">
    <location>
        <begin position="279"/>
        <end position="290"/>
    </location>
</feature>
<feature type="compositionally biased region" description="Acidic residues" evidence="5">
    <location>
        <begin position="112"/>
        <end position="129"/>
    </location>
</feature>
<dbReference type="InterPro" id="IPR013083">
    <property type="entry name" value="Znf_RING/FYVE/PHD"/>
</dbReference>
<accession>A0ABU6QLH5</accession>
<feature type="compositionally biased region" description="Basic residues" evidence="5">
    <location>
        <begin position="211"/>
        <end position="262"/>
    </location>
</feature>
<evidence type="ECO:0000256" key="5">
    <source>
        <dbReference type="SAM" id="MobiDB-lite"/>
    </source>
</evidence>
<feature type="region of interest" description="Disordered" evidence="5">
    <location>
        <begin position="550"/>
        <end position="589"/>
    </location>
</feature>
<proteinExistence type="predicted"/>
<keyword evidence="3" id="KW-0862">Zinc</keyword>
<dbReference type="PANTHER" id="PTHR47177">
    <property type="entry name" value="F18C1.6 PROTEIN"/>
    <property type="match status" value="1"/>
</dbReference>
<dbReference type="InterPro" id="IPR001965">
    <property type="entry name" value="Znf_PHD"/>
</dbReference>
<feature type="region of interest" description="Disordered" evidence="5">
    <location>
        <begin position="350"/>
        <end position="376"/>
    </location>
</feature>
<dbReference type="EMBL" id="JASCZI010000531">
    <property type="protein sequence ID" value="MED6112281.1"/>
    <property type="molecule type" value="Genomic_DNA"/>
</dbReference>
<feature type="compositionally biased region" description="Acidic residues" evidence="5">
    <location>
        <begin position="24"/>
        <end position="45"/>
    </location>
</feature>
<feature type="compositionally biased region" description="Polar residues" evidence="5">
    <location>
        <begin position="566"/>
        <end position="589"/>
    </location>
</feature>
<dbReference type="SUPFAM" id="SSF57903">
    <property type="entry name" value="FYVE/PHD zinc finger"/>
    <property type="match status" value="1"/>
</dbReference>
<evidence type="ECO:0000256" key="3">
    <source>
        <dbReference type="ARBA" id="ARBA00022833"/>
    </source>
</evidence>
<evidence type="ECO:0000313" key="7">
    <source>
        <dbReference type="EMBL" id="MED6112281.1"/>
    </source>
</evidence>
<evidence type="ECO:0000256" key="2">
    <source>
        <dbReference type="ARBA" id="ARBA00022771"/>
    </source>
</evidence>
<feature type="compositionally biased region" description="Basic and acidic residues" evidence="5">
    <location>
        <begin position="365"/>
        <end position="376"/>
    </location>
</feature>
<reference evidence="7 8" key="1">
    <citation type="journal article" date="2023" name="Plants (Basel)">
        <title>Bridging the Gap: Combining Genomics and Transcriptomics Approaches to Understand Stylosanthes scabra, an Orphan Legume from the Brazilian Caatinga.</title>
        <authorList>
            <person name="Ferreira-Neto J.R.C."/>
            <person name="da Silva M.D."/>
            <person name="Binneck E."/>
            <person name="de Melo N.F."/>
            <person name="da Silva R.H."/>
            <person name="de Melo A.L.T.M."/>
            <person name="Pandolfi V."/>
            <person name="Bustamante F.O."/>
            <person name="Brasileiro-Vidal A.C."/>
            <person name="Benko-Iseppon A.M."/>
        </authorList>
    </citation>
    <scope>NUCLEOTIDE SEQUENCE [LARGE SCALE GENOMIC DNA]</scope>
    <source>
        <tissue evidence="7">Leaves</tissue>
    </source>
</reference>
<evidence type="ECO:0000259" key="6">
    <source>
        <dbReference type="PROSITE" id="PS50016"/>
    </source>
</evidence>
<dbReference type="SMART" id="SM00249">
    <property type="entry name" value="PHD"/>
    <property type="match status" value="1"/>
</dbReference>
<evidence type="ECO:0000313" key="8">
    <source>
        <dbReference type="Proteomes" id="UP001341840"/>
    </source>
</evidence>
<protein>
    <recommendedName>
        <fullName evidence="6">PHD-type domain-containing protein</fullName>
    </recommendedName>
</protein>
<keyword evidence="8" id="KW-1185">Reference proteome</keyword>
<feature type="compositionally biased region" description="Acidic residues" evidence="5">
    <location>
        <begin position="137"/>
        <end position="207"/>
    </location>
</feature>
<name>A0ABU6QLH5_9FABA</name>
<feature type="compositionally biased region" description="Low complexity" evidence="5">
    <location>
        <begin position="550"/>
        <end position="565"/>
    </location>
</feature>
<dbReference type="Proteomes" id="UP001341840">
    <property type="component" value="Unassembled WGS sequence"/>
</dbReference>
<dbReference type="Gene3D" id="3.30.40.10">
    <property type="entry name" value="Zinc/RING finger domain, C3HC4 (zinc finger)"/>
    <property type="match status" value="1"/>
</dbReference>
<organism evidence="7 8">
    <name type="scientific">Stylosanthes scabra</name>
    <dbReference type="NCBI Taxonomy" id="79078"/>
    <lineage>
        <taxon>Eukaryota</taxon>
        <taxon>Viridiplantae</taxon>
        <taxon>Streptophyta</taxon>
        <taxon>Embryophyta</taxon>
        <taxon>Tracheophyta</taxon>
        <taxon>Spermatophyta</taxon>
        <taxon>Magnoliopsida</taxon>
        <taxon>eudicotyledons</taxon>
        <taxon>Gunneridae</taxon>
        <taxon>Pentapetalae</taxon>
        <taxon>rosids</taxon>
        <taxon>fabids</taxon>
        <taxon>Fabales</taxon>
        <taxon>Fabaceae</taxon>
        <taxon>Papilionoideae</taxon>
        <taxon>50 kb inversion clade</taxon>
        <taxon>dalbergioids sensu lato</taxon>
        <taxon>Dalbergieae</taxon>
        <taxon>Pterocarpus clade</taxon>
        <taxon>Stylosanthes</taxon>
    </lineage>
</organism>
<sequence length="792" mass="89279">MARGGKISGKRSFRNRARSKEGGSDDSDEDYVVSDEDEEVSDCPDEYSSSLDGCASEESYDAFIDEEEDDEIQQVKKFNRSEARNGVCGRQKNTSKSTRKRGRIAYAKHEEQEEQEAPEEQEAQEEQEQEQTKVEEQDGDGDGDGYGYEDEDEDGGGGREDEDGDEDFNYDDNDDNDDEDEDEDFDFDDDEEEFSLEEGDYLVEEEETRERKKKNNSMKVGKKISKRKVSMTSTKLRKRKKSRASNKPLKKKRRNRGLKRKVRCNDVDDFIDNGPASGTKRRKKLRRPRRMLLPEDSNSDAYGVLSGSSEYEFTISEEEREQVREAKELCQSSRRNLRRSSQLMKNEEIELHEDLHQRRKPQGQKGKEKIDESQGRKVVVEVPERDQVYQPTEEELRSYIDPYEDVICSECHLGGDDGLMLLCDICDSPAHTYCVGLGREVPEGNWYCDGCRPVAFSSSSSQVQERVTDPSVPTQNLSVRPSIVLNERESIDLNLISSPRTSFSQGFGHISSARVLGRSVEVASQVPGGGAPTLSERRWIHRHIHQILSTSGRTSGTSATNTSSNLYNSQTDQSRETNATQHTRTQDAGTSYLPFLDERLCNNVSPPMQNADSSSMRISNARRSVVQDSVMLADRSMNGVLLPVLVASTPSVADYDPVHPFNNRTNMVTDGSLPVAIKEDSNFETIKQQLKSMVKRHLRSLSRDVDLGNNTFKDIARSSTHTVLAACGLEHKKSEVRSVPAPDVCPHIELMAGGQTSLIRGCCSTCFDSFVKDVVKNILDRRMSSQWLRLGL</sequence>
<dbReference type="Pfam" id="PF00628">
    <property type="entry name" value="PHD"/>
    <property type="match status" value="1"/>
</dbReference>
<keyword evidence="1" id="KW-0479">Metal-binding</keyword>
<dbReference type="PROSITE" id="PS50016">
    <property type="entry name" value="ZF_PHD_2"/>
    <property type="match status" value="1"/>
</dbReference>
<comment type="caution">
    <text evidence="7">The sequence shown here is derived from an EMBL/GenBank/DDBJ whole genome shotgun (WGS) entry which is preliminary data.</text>
</comment>
<dbReference type="InterPro" id="IPR011011">
    <property type="entry name" value="Znf_FYVE_PHD"/>
</dbReference>
<gene>
    <name evidence="7" type="ORF">PIB30_060257</name>
</gene>
<feature type="compositionally biased region" description="Acidic residues" evidence="5">
    <location>
        <begin position="58"/>
        <end position="72"/>
    </location>
</feature>
<feature type="region of interest" description="Disordered" evidence="5">
    <location>
        <begin position="1"/>
        <end position="304"/>
    </location>
</feature>